<accession>A0A0J7N8Z1</accession>
<proteinExistence type="predicted"/>
<dbReference type="PaxDb" id="67767-A0A0J7N8Z1"/>
<organism evidence="1 2">
    <name type="scientific">Lasius niger</name>
    <name type="common">Black garden ant</name>
    <dbReference type="NCBI Taxonomy" id="67767"/>
    <lineage>
        <taxon>Eukaryota</taxon>
        <taxon>Metazoa</taxon>
        <taxon>Ecdysozoa</taxon>
        <taxon>Arthropoda</taxon>
        <taxon>Hexapoda</taxon>
        <taxon>Insecta</taxon>
        <taxon>Pterygota</taxon>
        <taxon>Neoptera</taxon>
        <taxon>Endopterygota</taxon>
        <taxon>Hymenoptera</taxon>
        <taxon>Apocrita</taxon>
        <taxon>Aculeata</taxon>
        <taxon>Formicoidea</taxon>
        <taxon>Formicidae</taxon>
        <taxon>Formicinae</taxon>
        <taxon>Lasius</taxon>
        <taxon>Lasius</taxon>
    </lineage>
</organism>
<sequence>MAMRKRSGSGAKRQHKCKLVPIYESFFKGEDLTLAHPNFWNELFLIKPMLLRDTATRNRHGHDVVLLLTLLVNYRKYESANPYIVKLSILDDELALNGYGQAISGSLTEFCRQFAQQRAEIQASWLSSLTSIVGSMFVGEEEAKTQQVRANNALLLALYEATHLNRNFVTTLAYTQSDTSAPPSPNNTLGPNAVAPGASPPDVMAQPFNLLATFLQYCSIVMQVIRTEAIMNNVKLCFLILSCIAEDQYANSLMHDANLAFRVQLHRVPMHHRKLQDRAAPAQPLAATLLGSFF</sequence>
<evidence type="ECO:0000313" key="1">
    <source>
        <dbReference type="EMBL" id="KMQ89110.1"/>
    </source>
</evidence>
<name>A0A0J7N8Z1_LASNI</name>
<dbReference type="AlphaFoldDB" id="A0A0J7N8Z1"/>
<dbReference type="EMBL" id="LBMM01008146">
    <property type="protein sequence ID" value="KMQ89110.1"/>
    <property type="molecule type" value="Genomic_DNA"/>
</dbReference>
<dbReference type="PANTHER" id="PTHR13608">
    <property type="entry name" value="ARMADILLO-LIKE HELICAL DOMAIN-CONTAINING PROTEIN 3"/>
    <property type="match status" value="1"/>
</dbReference>
<gene>
    <name evidence="1" type="ORF">RF55_11293</name>
</gene>
<keyword evidence="2" id="KW-1185">Reference proteome</keyword>
<dbReference type="Proteomes" id="UP000036403">
    <property type="component" value="Unassembled WGS sequence"/>
</dbReference>
<dbReference type="PANTHER" id="PTHR13608:SF3">
    <property type="entry name" value="ARMADILLO-LIKE HELICAL DOMAIN-CONTAINING PROTEIN 3"/>
    <property type="match status" value="1"/>
</dbReference>
<dbReference type="GO" id="GO:0005829">
    <property type="term" value="C:cytosol"/>
    <property type="evidence" value="ECO:0007669"/>
    <property type="project" value="TreeGrafter"/>
</dbReference>
<protein>
    <submittedName>
        <fullName evidence="1">Uncharacterized protein</fullName>
    </submittedName>
</protein>
<evidence type="ECO:0000313" key="2">
    <source>
        <dbReference type="Proteomes" id="UP000036403"/>
    </source>
</evidence>
<comment type="caution">
    <text evidence="1">The sequence shown here is derived from an EMBL/GenBank/DDBJ whole genome shotgun (WGS) entry which is preliminary data.</text>
</comment>
<reference evidence="1 2" key="1">
    <citation type="submission" date="2015-04" db="EMBL/GenBank/DDBJ databases">
        <title>Lasius niger genome sequencing.</title>
        <authorList>
            <person name="Konorov E.A."/>
            <person name="Nikitin M.A."/>
            <person name="Kirill M.V."/>
            <person name="Chang P."/>
        </authorList>
    </citation>
    <scope>NUCLEOTIDE SEQUENCE [LARGE SCALE GENOMIC DNA]</scope>
    <source>
        <tissue evidence="1">Whole</tissue>
    </source>
</reference>
<dbReference type="OrthoDB" id="2012278at2759"/>
<dbReference type="STRING" id="67767.A0A0J7N8Z1"/>
<dbReference type="InterPro" id="IPR039868">
    <property type="entry name" value="ARMD3-like"/>
</dbReference>